<reference evidence="3" key="1">
    <citation type="submission" date="2017-03" db="EMBL/GenBank/DDBJ databases">
        <title>Phytopthora megakarya and P. palmivora, two closely related causual agents of cacao black pod achieved similar genome size and gene model numbers by different mechanisms.</title>
        <authorList>
            <person name="Ali S."/>
            <person name="Shao J."/>
            <person name="Larry D.J."/>
            <person name="Kronmiller B."/>
            <person name="Shen D."/>
            <person name="Strem M.D."/>
            <person name="Melnick R.L."/>
            <person name="Guiltinan M.J."/>
            <person name="Tyler B.M."/>
            <person name="Meinhardt L.W."/>
            <person name="Bailey B.A."/>
        </authorList>
    </citation>
    <scope>NUCLEOTIDE SEQUENCE [LARGE SCALE GENOMIC DNA]</scope>
    <source>
        <strain evidence="3">zdho120</strain>
    </source>
</reference>
<gene>
    <name evidence="2" type="ORF">PHMEG_0009010</name>
</gene>
<evidence type="ECO:0000313" key="2">
    <source>
        <dbReference type="EMBL" id="OWZ17091.1"/>
    </source>
</evidence>
<keyword evidence="3" id="KW-1185">Reference proteome</keyword>
<sequence length="144" mass="16635">MELVMCVDTLIFLQSTAELEYASQFHVVGARHYQRADYILLKLAALVSSHASNLVRQEFELSKGGSRGYGGRWLEDSMVQHTKNTMLLPGRHTIFVRSNVKMKKLIPINYILPRWLLQSEANRPDEDESEEDISVPPFEYKRHT</sequence>
<organism evidence="2 3">
    <name type="scientific">Phytophthora megakarya</name>
    <dbReference type="NCBI Taxonomy" id="4795"/>
    <lineage>
        <taxon>Eukaryota</taxon>
        <taxon>Sar</taxon>
        <taxon>Stramenopiles</taxon>
        <taxon>Oomycota</taxon>
        <taxon>Peronosporomycetes</taxon>
        <taxon>Peronosporales</taxon>
        <taxon>Peronosporaceae</taxon>
        <taxon>Phytophthora</taxon>
    </lineage>
</organism>
<name>A0A225WH78_9STRA</name>
<proteinExistence type="predicted"/>
<feature type="region of interest" description="Disordered" evidence="1">
    <location>
        <begin position="123"/>
        <end position="144"/>
    </location>
</feature>
<evidence type="ECO:0000256" key="1">
    <source>
        <dbReference type="SAM" id="MobiDB-lite"/>
    </source>
</evidence>
<protein>
    <submittedName>
        <fullName evidence="2">Uncharacterized protein</fullName>
    </submittedName>
</protein>
<accession>A0A225WH78</accession>
<dbReference type="Proteomes" id="UP000198211">
    <property type="component" value="Unassembled WGS sequence"/>
</dbReference>
<evidence type="ECO:0000313" key="3">
    <source>
        <dbReference type="Proteomes" id="UP000198211"/>
    </source>
</evidence>
<dbReference type="EMBL" id="NBNE01000815">
    <property type="protein sequence ID" value="OWZ17091.1"/>
    <property type="molecule type" value="Genomic_DNA"/>
</dbReference>
<dbReference type="AlphaFoldDB" id="A0A225WH78"/>
<comment type="caution">
    <text evidence="2">The sequence shown here is derived from an EMBL/GenBank/DDBJ whole genome shotgun (WGS) entry which is preliminary data.</text>
</comment>